<sequence length="142" mass="16964">MSLSSKRTAVAARLHDNEETNNKKQKNGRGQEEVEKRVLVTSDMKPDVNDEKPDEYYYEIEAKEQKHWKLESEQEARLEAAKKQREAHWLELEAIRMTEEEYEEDHVVEEEYDQEDDEDNEIENYDYDDLHLAYLGDKSPKL</sequence>
<feature type="compositionally biased region" description="Basic and acidic residues" evidence="1">
    <location>
        <begin position="13"/>
        <end position="22"/>
    </location>
</feature>
<dbReference type="EMBL" id="BQNB010017831">
    <property type="protein sequence ID" value="GJT67700.1"/>
    <property type="molecule type" value="Genomic_DNA"/>
</dbReference>
<evidence type="ECO:0000313" key="3">
    <source>
        <dbReference type="Proteomes" id="UP001151760"/>
    </source>
</evidence>
<evidence type="ECO:0000256" key="1">
    <source>
        <dbReference type="SAM" id="MobiDB-lite"/>
    </source>
</evidence>
<reference evidence="2" key="1">
    <citation type="journal article" date="2022" name="Int. J. Mol. Sci.">
        <title>Draft Genome of Tanacetum Coccineum: Genomic Comparison of Closely Related Tanacetum-Family Plants.</title>
        <authorList>
            <person name="Yamashiro T."/>
            <person name="Shiraishi A."/>
            <person name="Nakayama K."/>
            <person name="Satake H."/>
        </authorList>
    </citation>
    <scope>NUCLEOTIDE SEQUENCE</scope>
</reference>
<organism evidence="2 3">
    <name type="scientific">Tanacetum coccineum</name>
    <dbReference type="NCBI Taxonomy" id="301880"/>
    <lineage>
        <taxon>Eukaryota</taxon>
        <taxon>Viridiplantae</taxon>
        <taxon>Streptophyta</taxon>
        <taxon>Embryophyta</taxon>
        <taxon>Tracheophyta</taxon>
        <taxon>Spermatophyta</taxon>
        <taxon>Magnoliopsida</taxon>
        <taxon>eudicotyledons</taxon>
        <taxon>Gunneridae</taxon>
        <taxon>Pentapetalae</taxon>
        <taxon>asterids</taxon>
        <taxon>campanulids</taxon>
        <taxon>Asterales</taxon>
        <taxon>Asteraceae</taxon>
        <taxon>Asteroideae</taxon>
        <taxon>Anthemideae</taxon>
        <taxon>Anthemidinae</taxon>
        <taxon>Tanacetum</taxon>
    </lineage>
</organism>
<keyword evidence="3" id="KW-1185">Reference proteome</keyword>
<protein>
    <submittedName>
        <fullName evidence="2">Uncharacterized protein</fullName>
    </submittedName>
</protein>
<feature type="region of interest" description="Disordered" evidence="1">
    <location>
        <begin position="101"/>
        <end position="121"/>
    </location>
</feature>
<feature type="region of interest" description="Disordered" evidence="1">
    <location>
        <begin position="1"/>
        <end position="36"/>
    </location>
</feature>
<comment type="caution">
    <text evidence="2">The sequence shown here is derived from an EMBL/GenBank/DDBJ whole genome shotgun (WGS) entry which is preliminary data.</text>
</comment>
<dbReference type="Proteomes" id="UP001151760">
    <property type="component" value="Unassembled WGS sequence"/>
</dbReference>
<gene>
    <name evidence="2" type="ORF">Tco_1019180</name>
</gene>
<evidence type="ECO:0000313" key="2">
    <source>
        <dbReference type="EMBL" id="GJT67700.1"/>
    </source>
</evidence>
<proteinExistence type="predicted"/>
<reference evidence="2" key="2">
    <citation type="submission" date="2022-01" db="EMBL/GenBank/DDBJ databases">
        <authorList>
            <person name="Yamashiro T."/>
            <person name="Shiraishi A."/>
            <person name="Satake H."/>
            <person name="Nakayama K."/>
        </authorList>
    </citation>
    <scope>NUCLEOTIDE SEQUENCE</scope>
</reference>
<name>A0ABQ5FWJ2_9ASTR</name>
<accession>A0ABQ5FWJ2</accession>